<feature type="compositionally biased region" description="Polar residues" evidence="5">
    <location>
        <begin position="1104"/>
        <end position="1119"/>
    </location>
</feature>
<feature type="region of interest" description="Disordered" evidence="5">
    <location>
        <begin position="1368"/>
        <end position="1583"/>
    </location>
</feature>
<dbReference type="InterPro" id="IPR036259">
    <property type="entry name" value="MFS_trans_sf"/>
</dbReference>
<feature type="compositionally biased region" description="Basic residues" evidence="5">
    <location>
        <begin position="1193"/>
        <end position="1202"/>
    </location>
</feature>
<dbReference type="Pfam" id="PF07690">
    <property type="entry name" value="MFS_1"/>
    <property type="match status" value="1"/>
</dbReference>
<feature type="compositionally biased region" description="Polar residues" evidence="5">
    <location>
        <begin position="491"/>
        <end position="505"/>
    </location>
</feature>
<dbReference type="PANTHER" id="PTHR23507">
    <property type="entry name" value="ZGC:174356"/>
    <property type="match status" value="1"/>
</dbReference>
<proteinExistence type="predicted"/>
<evidence type="ECO:0000256" key="3">
    <source>
        <dbReference type="ARBA" id="ARBA00022989"/>
    </source>
</evidence>
<dbReference type="EMBL" id="LNZH02000206">
    <property type="protein sequence ID" value="OCB85933.1"/>
    <property type="molecule type" value="Genomic_DNA"/>
</dbReference>
<feature type="transmembrane region" description="Helical" evidence="6">
    <location>
        <begin position="285"/>
        <end position="309"/>
    </location>
</feature>
<feature type="transmembrane region" description="Helical" evidence="6">
    <location>
        <begin position="315"/>
        <end position="336"/>
    </location>
</feature>
<dbReference type="InterPro" id="IPR047250">
    <property type="entry name" value="BRCT_p53bp1-like_rpt2"/>
</dbReference>
<feature type="compositionally biased region" description="Low complexity" evidence="5">
    <location>
        <begin position="1086"/>
        <end position="1103"/>
    </location>
</feature>
<feature type="compositionally biased region" description="Pro residues" evidence="5">
    <location>
        <begin position="955"/>
        <end position="965"/>
    </location>
</feature>
<dbReference type="PANTHER" id="PTHR23507:SF1">
    <property type="entry name" value="FI18259P1-RELATED"/>
    <property type="match status" value="1"/>
</dbReference>
<feature type="transmembrane region" description="Helical" evidence="6">
    <location>
        <begin position="435"/>
        <end position="454"/>
    </location>
</feature>
<comment type="caution">
    <text evidence="7">The sequence shown here is derived from an EMBL/GenBank/DDBJ whole genome shotgun (WGS) entry which is preliminary data.</text>
</comment>
<feature type="compositionally biased region" description="Polar residues" evidence="5">
    <location>
        <begin position="1146"/>
        <end position="1157"/>
    </location>
</feature>
<evidence type="ECO:0008006" key="9">
    <source>
        <dbReference type="Google" id="ProtNLM"/>
    </source>
</evidence>
<name>A0A9Q5HTX4_SANBA</name>
<sequence length="2014" mass="217730">MATSPSQDGSDSVGPISSPGLQPSLTNVVSRSSRVQDISVSGEPDDSTAAFSGNHEYVNTERDYRSGEDKRPWYRKPSPWWMLTMMPISAMTLAGVSPSLLQIYTELVCKDIRKPAPSLEEPYISQTRGLLDLPEYYSVTPGIGQDGPIQFGPRSDDYLWLVSAKHESEEPSCASDPVVQAAVSKLLAALLSTQGALSCVTAASWASLSDRLGRRPILALTSSAVIICYSIFIAVYYLSDFLPGRYWILLFGPLIYGLLGGNAGTTAATYAYISDCTPNESRAGVFSLTLGLRFTGMAIGPTLCALIVHFTGTPIAALVLVIGTHIVYALMMLFVVPESLPSEKRAENRRVWRETRNAGASGDARGNEDGIPNRIVQKSRSLVRSALSFLRPLSVAGPISVTQPSGKIHKDWSLTFIVFAAGEFGWSSVELGYWYSGIVAARALTLTLFLPIIIEIYHYFTSRSVNERCAEAVSEANDATTPLLYEDRDSPSTSQDQPRATSKAQVQARKTPAFDLAIAQSSLALEIVCYALVPVLYSSGAVLFIVFTILASCGAGFGPAIQALAVDIYNGRGGTETGRLFGVLSVIQTISSQILGPAIYSLTYMKIVAFFPQGIFFVSVAAVTCALISLLFVELPASKGSPRAYRPGKYFLIAQSSLALEIVCYALVPVLYSSGAVLFIVFTILASCGAGFGPAIQALAVDIYNGRGGTETGRLFGVLSVIQTISPPDPRRWRTWWSIPPRCYYRPARPCSRTPSAVTRFVGVCTVFLDHTIQLDKADIGNASVACLRQRSDNKITTMKEPEHNGHKRSLSVGNTTEAIVESQSTQLLDFVLGRTEPSHLKNGSNAQRSDVTNSSADHHSSSKASVDTSSQNHPSASVSPYHLHGLASTQSPTQIVDSEDSQKENEHAQAQAQARPPSRRGTRDTRSRTTNRAQAASKAPLTPSHVLSAEPLSTHPPPPPPPQPAKAASALLSTGHASVQKEKEATEEKAPAMRFRRRPSPTLPSQDSFAGPTASQDPDLFIATSRQFDIPVDQLGRSLSQERSPVESRVAKTSVTSSDPTGINPAMDEYSLSSDSSAGRILVADSQSSSRSRGSLRDSYYSISQEPTQIVGGSSDAGTSDRVDIEEAVVEEAEVDQVPDASTRVEPSQVCSQEPTQIVEETHSIEVDRSSAPGASVMSDEPSALRLVPPEKRHRYMHHFTSKSDARPEPTPGPSTFGTTSAASPTASSSTTGRRSLLDGLPPEKRARYVHRFQKGPAPVSEASHMATAGTSVGVDNPERPKPLIAPPFSKEVVDDSERQIEMDISPAKVTKSRDQEVIPASESDAPDGSREEQEVDLELGVVEESPTSVRVSGFFCVDSPLISHQSPLAASAKGKQKIIPFASVKSPRKNSSTKPSPATSPIKPRVLGSPAKIDSHAVRTKAKSSRAEGTEMGPPPVPEERLREPPRVITRAGVGNKEDKPISPFASTSAAALHRDQRPETPTIHPPDSEQDSPEVPLSRLANRRREEEEESESGDAEDDEITLPEEDEKPRSRGKVGLHKRKRRNPAVTTKKGGKGKAAASRKATTRATSVAPPPSKKARNAVAKRFGAGIGTQVFALFKQDSCFYGAEVHSLSGNRAHVKFFDGLEDPSLGVAQMRRFELRQGDIVIPGSSRAHKARVTDDSHWASENEVNAEYTEGPEEGLEFPLAADAVRVPSRVIQSQWKDRVLEVSDISPAVASKTLKDTPSPSKNSVVAAGSARAGRNRLLSKYGIIITQGPGNQNWSREKEKYISIVRDNGGTVLSDWLDIFSLHGKHTNGNKRWTIRRGDVKYTPKDKRSFDRVFLVSDVHNQKPKFLLALALGIPCVSVEWLDHLACGEEVSWSRFLLAAGHSEPLGAPVSQMVDLDWGSSAEHMTEIMENPVPLKVLNGTSVLCIGPELFPQPPKKLMTDADRALEASRTVPRIILTMGADRVEAVADAKHASQALNQYDYVVVKEGIPQPRVRGATYADVTWIKECLIAGRLFPPTEWGV</sequence>
<protein>
    <recommendedName>
        <fullName evidence="9">BRCT domain-containing protein</fullName>
    </recommendedName>
</protein>
<dbReference type="GO" id="GO:0016020">
    <property type="term" value="C:membrane"/>
    <property type="evidence" value="ECO:0007669"/>
    <property type="project" value="UniProtKB-SubCell"/>
</dbReference>
<dbReference type="CDD" id="cd17724">
    <property type="entry name" value="BRCT_p53bp1_rpt2"/>
    <property type="match status" value="1"/>
</dbReference>
<keyword evidence="3 6" id="KW-1133">Transmembrane helix</keyword>
<feature type="compositionally biased region" description="Low complexity" evidence="5">
    <location>
        <begin position="1550"/>
        <end position="1574"/>
    </location>
</feature>
<evidence type="ECO:0000256" key="2">
    <source>
        <dbReference type="ARBA" id="ARBA00022692"/>
    </source>
</evidence>
<feature type="compositionally biased region" description="Polar residues" evidence="5">
    <location>
        <begin position="1052"/>
        <end position="1062"/>
    </location>
</feature>
<feature type="compositionally biased region" description="Polar residues" evidence="5">
    <location>
        <begin position="1391"/>
        <end position="1401"/>
    </location>
</feature>
<dbReference type="InterPro" id="IPR036420">
    <property type="entry name" value="BRCT_dom_sf"/>
</dbReference>
<feature type="compositionally biased region" description="Basic and acidic residues" evidence="5">
    <location>
        <begin position="980"/>
        <end position="992"/>
    </location>
</feature>
<dbReference type="Gene3D" id="1.20.1250.20">
    <property type="entry name" value="MFS general substrate transporter like domains"/>
    <property type="match status" value="1"/>
</dbReference>
<dbReference type="InterPro" id="IPR047249">
    <property type="entry name" value="BRCT_p53bp1-like_rpt1"/>
</dbReference>
<feature type="region of interest" description="Disordered" evidence="5">
    <location>
        <begin position="838"/>
        <end position="1122"/>
    </location>
</feature>
<evidence type="ECO:0000256" key="4">
    <source>
        <dbReference type="ARBA" id="ARBA00023136"/>
    </source>
</evidence>
<dbReference type="OrthoDB" id="129353at2759"/>
<accession>A0A9Q5HTX4</accession>
<feature type="transmembrane region" description="Helical" evidence="6">
    <location>
        <begin position="658"/>
        <end position="685"/>
    </location>
</feature>
<feature type="transmembrane region" description="Helical" evidence="6">
    <location>
        <begin position="245"/>
        <end position="273"/>
    </location>
</feature>
<feature type="compositionally biased region" description="Polar residues" evidence="5">
    <location>
        <begin position="1"/>
        <end position="10"/>
    </location>
</feature>
<feature type="transmembrane region" description="Helical" evidence="6">
    <location>
        <begin position="217"/>
        <end position="239"/>
    </location>
</feature>
<dbReference type="SUPFAM" id="SSF103473">
    <property type="entry name" value="MFS general substrate transporter"/>
    <property type="match status" value="1"/>
</dbReference>
<feature type="compositionally biased region" description="Basic residues" evidence="5">
    <location>
        <begin position="1535"/>
        <end position="1548"/>
    </location>
</feature>
<feature type="region of interest" description="Disordered" evidence="5">
    <location>
        <begin position="1134"/>
        <end position="1338"/>
    </location>
</feature>
<feature type="compositionally biased region" description="Polar residues" evidence="5">
    <location>
        <begin position="867"/>
        <end position="879"/>
    </location>
</feature>
<evidence type="ECO:0000256" key="1">
    <source>
        <dbReference type="ARBA" id="ARBA00004141"/>
    </source>
</evidence>
<feature type="region of interest" description="Disordered" evidence="5">
    <location>
        <begin position="483"/>
        <end position="505"/>
    </location>
</feature>
<evidence type="ECO:0000256" key="5">
    <source>
        <dbReference type="SAM" id="MobiDB-lite"/>
    </source>
</evidence>
<feature type="compositionally biased region" description="Low complexity" evidence="5">
    <location>
        <begin position="1215"/>
        <end position="1234"/>
    </location>
</feature>
<feature type="compositionally biased region" description="Basic and acidic residues" evidence="5">
    <location>
        <begin position="1293"/>
        <end position="1303"/>
    </location>
</feature>
<organism evidence="7 8">
    <name type="scientific">Sanghuangporus baumii</name>
    <name type="common">Phellinus baumii</name>
    <dbReference type="NCBI Taxonomy" id="108892"/>
    <lineage>
        <taxon>Eukaryota</taxon>
        <taxon>Fungi</taxon>
        <taxon>Dikarya</taxon>
        <taxon>Basidiomycota</taxon>
        <taxon>Agaricomycotina</taxon>
        <taxon>Agaricomycetes</taxon>
        <taxon>Hymenochaetales</taxon>
        <taxon>Hymenochaetaceae</taxon>
        <taxon>Sanghuangporus</taxon>
    </lineage>
</organism>
<feature type="compositionally biased region" description="Polar residues" evidence="5">
    <location>
        <begin position="888"/>
        <end position="897"/>
    </location>
</feature>
<feature type="compositionally biased region" description="Acidic residues" evidence="5">
    <location>
        <begin position="1510"/>
        <end position="1530"/>
    </location>
</feature>
<feature type="compositionally biased region" description="Polar residues" evidence="5">
    <location>
        <begin position="842"/>
        <end position="854"/>
    </location>
</feature>
<evidence type="ECO:0000313" key="7">
    <source>
        <dbReference type="EMBL" id="OCB85933.1"/>
    </source>
</evidence>
<keyword evidence="8" id="KW-1185">Reference proteome</keyword>
<evidence type="ECO:0000256" key="6">
    <source>
        <dbReference type="SAM" id="Phobius"/>
    </source>
</evidence>
<keyword evidence="4 6" id="KW-0472">Membrane</keyword>
<dbReference type="Proteomes" id="UP000757232">
    <property type="component" value="Unassembled WGS sequence"/>
</dbReference>
<dbReference type="GO" id="GO:0022857">
    <property type="term" value="F:transmembrane transporter activity"/>
    <property type="evidence" value="ECO:0007669"/>
    <property type="project" value="InterPro"/>
</dbReference>
<feature type="transmembrane region" description="Helical" evidence="6">
    <location>
        <begin position="412"/>
        <end position="429"/>
    </location>
</feature>
<feature type="region of interest" description="Disordered" evidence="5">
    <location>
        <begin position="1"/>
        <end position="54"/>
    </location>
</feature>
<feature type="compositionally biased region" description="Polar residues" evidence="5">
    <location>
        <begin position="1004"/>
        <end position="1017"/>
    </location>
</feature>
<feature type="transmembrane region" description="Helical" evidence="6">
    <location>
        <begin position="543"/>
        <end position="568"/>
    </location>
</feature>
<keyword evidence="2 6" id="KW-0812">Transmembrane</keyword>
<evidence type="ECO:0000313" key="8">
    <source>
        <dbReference type="Proteomes" id="UP000757232"/>
    </source>
</evidence>
<dbReference type="CDD" id="cd17745">
    <property type="entry name" value="BRCT_p53bp1_rpt1"/>
    <property type="match status" value="1"/>
</dbReference>
<feature type="compositionally biased region" description="Polar residues" evidence="5">
    <location>
        <begin position="19"/>
        <end position="39"/>
    </location>
</feature>
<feature type="compositionally biased region" description="Basic and acidic residues" evidence="5">
    <location>
        <begin position="1161"/>
        <end position="1170"/>
    </location>
</feature>
<dbReference type="Gene3D" id="3.40.50.10190">
    <property type="entry name" value="BRCT domain"/>
    <property type="match status" value="1"/>
</dbReference>
<comment type="subcellular location">
    <subcellularLocation>
        <location evidence="1">Membrane</location>
        <topology evidence="1">Multi-pass membrane protein</topology>
    </subcellularLocation>
</comment>
<reference evidence="7" key="1">
    <citation type="submission" date="2016-06" db="EMBL/GenBank/DDBJ databases">
        <title>Draft Genome sequence of the fungus Inonotus baumii.</title>
        <authorList>
            <person name="Zhu H."/>
            <person name="Lin W."/>
        </authorList>
    </citation>
    <scope>NUCLEOTIDE SEQUENCE</scope>
    <source>
        <strain evidence="7">821</strain>
    </source>
</reference>
<dbReference type="CDD" id="cd04508">
    <property type="entry name" value="Tudor_SF"/>
    <property type="match status" value="1"/>
</dbReference>
<dbReference type="SUPFAM" id="SSF52113">
    <property type="entry name" value="BRCT domain"/>
    <property type="match status" value="1"/>
</dbReference>
<feature type="transmembrane region" description="Helical" evidence="6">
    <location>
        <begin position="614"/>
        <end position="637"/>
    </location>
</feature>
<gene>
    <name evidence="7" type="ORF">A7U60_g7067</name>
</gene>
<feature type="transmembrane region" description="Helical" evidence="6">
    <location>
        <begin position="580"/>
        <end position="602"/>
    </location>
</feature>
<feature type="transmembrane region" description="Helical" evidence="6">
    <location>
        <begin position="80"/>
        <end position="104"/>
    </location>
</feature>
<dbReference type="InterPro" id="IPR011701">
    <property type="entry name" value="MFS"/>
</dbReference>